<dbReference type="AlphaFoldDB" id="M1WTM3"/>
<dbReference type="STRING" id="1322246.BN4_12512"/>
<dbReference type="EMBL" id="FO203427">
    <property type="protein sequence ID" value="CCH49747.1"/>
    <property type="molecule type" value="Genomic_DNA"/>
</dbReference>
<dbReference type="PATRIC" id="fig|879567.3.peg.2690"/>
<evidence type="ECO:0000313" key="3">
    <source>
        <dbReference type="Proteomes" id="UP000011724"/>
    </source>
</evidence>
<organism evidence="2 3">
    <name type="scientific">Pseudodesulfovibrio piezophilus (strain DSM 21447 / JCM 15486 / C1TLV30)</name>
    <name type="common">Desulfovibrio piezophilus</name>
    <dbReference type="NCBI Taxonomy" id="1322246"/>
    <lineage>
        <taxon>Bacteria</taxon>
        <taxon>Pseudomonadati</taxon>
        <taxon>Thermodesulfobacteriota</taxon>
        <taxon>Desulfovibrionia</taxon>
        <taxon>Desulfovibrionales</taxon>
        <taxon>Desulfovibrionaceae</taxon>
    </lineage>
</organism>
<dbReference type="HOGENOM" id="CLU_083263_0_0_7"/>
<dbReference type="BioCyc" id="DPIE1322246:BN4_RS17275-MONOMER"/>
<dbReference type="KEGG" id="dpi:BN4_12512"/>
<accession>M1WTM3</accession>
<proteinExistence type="predicted"/>
<reference evidence="3" key="2">
    <citation type="journal article" date="2013" name="Stand. Genomic Sci.">
        <title>Complete genome sequence of Desulfocapsa sulfexigens, a marine deltaproteobacterium specialized in disproportionating inorganic sulfur compounds.</title>
        <authorList>
            <person name="Finster K.W."/>
            <person name="Kjeldsen K.U."/>
            <person name="Kube M."/>
            <person name="Reinhardt R."/>
            <person name="Mussmann M."/>
            <person name="Amann R."/>
            <person name="Schreiber L."/>
        </authorList>
    </citation>
    <scope>NUCLEOTIDE SEQUENCE [LARGE SCALE GENOMIC DNA]</scope>
    <source>
        <strain evidence="3">DSM 10523 / SB164P1</strain>
    </source>
</reference>
<dbReference type="eggNOG" id="ENOG5032ZKK">
    <property type="taxonomic scope" value="Bacteria"/>
</dbReference>
<feature type="chain" id="PRO_5004019723" description="DUF4292 domain-containing protein" evidence="1">
    <location>
        <begin position="29"/>
        <end position="291"/>
    </location>
</feature>
<evidence type="ECO:0008006" key="4">
    <source>
        <dbReference type="Google" id="ProtNLM"/>
    </source>
</evidence>
<gene>
    <name evidence="2" type="ordered locus">BN4_12512</name>
</gene>
<feature type="signal peptide" evidence="1">
    <location>
        <begin position="1"/>
        <end position="28"/>
    </location>
</feature>
<keyword evidence="3" id="KW-1185">Reference proteome</keyword>
<dbReference type="Proteomes" id="UP000011724">
    <property type="component" value="Chromosome"/>
</dbReference>
<reference evidence="2 3" key="1">
    <citation type="journal article" date="2013" name="PLoS ONE">
        <title>The first genomic and proteomic characterization of a deep-sea sulfate reducer: insights into the piezophilic lifestyle of Desulfovibrio piezophilus.</title>
        <authorList>
            <person name="Pradel N."/>
            <person name="Ji B."/>
            <person name="Gimenez G."/>
            <person name="Talla E."/>
            <person name="Lenoble P."/>
            <person name="Garel M."/>
            <person name="Tamburini C."/>
            <person name="Fourquet P."/>
            <person name="Lebrun R."/>
            <person name="Bertin P."/>
            <person name="Denis Y."/>
            <person name="Pophillat M."/>
            <person name="Barbe V."/>
            <person name="Ollivier B."/>
            <person name="Dolla A."/>
        </authorList>
    </citation>
    <scope>NUCLEOTIDE SEQUENCE [LARGE SCALE GENOMIC DNA]</scope>
    <source>
        <strain evidence="3">DSM 10523 / SB164P1</strain>
    </source>
</reference>
<name>M1WTM3_PSEP2</name>
<evidence type="ECO:0000313" key="2">
    <source>
        <dbReference type="EMBL" id="CCH49747.1"/>
    </source>
</evidence>
<dbReference type="OrthoDB" id="5470164at2"/>
<keyword evidence="1" id="KW-0732">Signal</keyword>
<protein>
    <recommendedName>
        <fullName evidence="4">DUF4292 domain-containing protein</fullName>
    </recommendedName>
</protein>
<evidence type="ECO:0000256" key="1">
    <source>
        <dbReference type="SAM" id="SignalP"/>
    </source>
</evidence>
<sequence length="291" mass="32524">MITARRTLSQTALSVVMLLLVLAPGCTPKRVTGASEALPESTWQAFRQQYCVPTKASGIQVKASLYYTRFTPVRRTNRTVLSLWGNFEGPMRMDVAAGIGKILAHIREDDKGLLVFYPTENRAYAHANPMLGATSLGMPFPFSLSQLGHVIMGDFSELIPKEYLQVLPVENGFTYTFHGENTSSLTLSMTGQPIILEGKTLNGYESARAWKLEIDRYENNAAKVPLPSRMVLGMDDGEKGVLRIKTRELKVKPWPKKATKLVLPADILFRRLDYGSNRLDEKDIPAPYEDK</sequence>
<dbReference type="RefSeq" id="WP_015415790.1">
    <property type="nucleotide sequence ID" value="NC_020409.1"/>
</dbReference>